<dbReference type="PANTHER" id="PTHR33681:SF23">
    <property type="entry name" value="ALGINATE LYASE 2 DOMAIN-CONTAINING PROTEIN"/>
    <property type="match status" value="1"/>
</dbReference>
<dbReference type="Proteomes" id="UP001187192">
    <property type="component" value="Unassembled WGS sequence"/>
</dbReference>
<proteinExistence type="predicted"/>
<dbReference type="EMBL" id="BTGU01000004">
    <property type="protein sequence ID" value="GMN33340.1"/>
    <property type="molecule type" value="Genomic_DNA"/>
</dbReference>
<reference evidence="3" key="1">
    <citation type="submission" date="2023-07" db="EMBL/GenBank/DDBJ databases">
        <title>draft genome sequence of fig (Ficus carica).</title>
        <authorList>
            <person name="Takahashi T."/>
            <person name="Nishimura K."/>
        </authorList>
    </citation>
    <scope>NUCLEOTIDE SEQUENCE</scope>
</reference>
<dbReference type="AlphaFoldDB" id="A0AA88CVG1"/>
<evidence type="ECO:0000313" key="4">
    <source>
        <dbReference type="Proteomes" id="UP001187192"/>
    </source>
</evidence>
<feature type="signal peptide" evidence="1">
    <location>
        <begin position="1"/>
        <end position="29"/>
    </location>
</feature>
<dbReference type="PANTHER" id="PTHR33681">
    <property type="entry name" value="BINDING PROTEIN, PUTATIVE, EXPRESSED-RELATED"/>
    <property type="match status" value="1"/>
</dbReference>
<sequence>MGVILNNTSSLKLAVLLVLLMCLSSGSRAHVDPTKGFTRLPLKRSNFHIQKPYDLPVSARYSFIHGVHKLWVYSTDKPLYKNSTTHPRTEIRIRGYDYSSGIWQFEGYGYVPSGTTNVCIMQVFGASLHSYATTLMLVVRNNTLLYYKNPTVATNLHDRWFRLNVIHDVDSSILKVYIDGILQLEAPGHGGTNHFFKCGVYSQYDGSRCMESHWKWIKVFKKFV</sequence>
<gene>
    <name evidence="3" type="ORF">TIFTF001_004098</name>
</gene>
<dbReference type="SUPFAM" id="SSF49899">
    <property type="entry name" value="Concanavalin A-like lectins/glucanases"/>
    <property type="match status" value="1"/>
</dbReference>
<evidence type="ECO:0000256" key="1">
    <source>
        <dbReference type="SAM" id="SignalP"/>
    </source>
</evidence>
<name>A0AA88CVG1_FICCA</name>
<dbReference type="Gene3D" id="2.60.120.200">
    <property type="match status" value="1"/>
</dbReference>
<dbReference type="InterPro" id="IPR014895">
    <property type="entry name" value="Alginate_lyase_2"/>
</dbReference>
<dbReference type="InterPro" id="IPR013320">
    <property type="entry name" value="ConA-like_dom_sf"/>
</dbReference>
<evidence type="ECO:0000259" key="2">
    <source>
        <dbReference type="Pfam" id="PF08787"/>
    </source>
</evidence>
<comment type="caution">
    <text evidence="3">The sequence shown here is derived from an EMBL/GenBank/DDBJ whole genome shotgun (WGS) entry which is preliminary data.</text>
</comment>
<feature type="chain" id="PRO_5041653551" description="Alginate lyase 2 domain-containing protein" evidence="1">
    <location>
        <begin position="30"/>
        <end position="224"/>
    </location>
</feature>
<feature type="domain" description="Alginate lyase 2" evidence="2">
    <location>
        <begin position="45"/>
        <end position="220"/>
    </location>
</feature>
<organism evidence="3 4">
    <name type="scientific">Ficus carica</name>
    <name type="common">Common fig</name>
    <dbReference type="NCBI Taxonomy" id="3494"/>
    <lineage>
        <taxon>Eukaryota</taxon>
        <taxon>Viridiplantae</taxon>
        <taxon>Streptophyta</taxon>
        <taxon>Embryophyta</taxon>
        <taxon>Tracheophyta</taxon>
        <taxon>Spermatophyta</taxon>
        <taxon>Magnoliopsida</taxon>
        <taxon>eudicotyledons</taxon>
        <taxon>Gunneridae</taxon>
        <taxon>Pentapetalae</taxon>
        <taxon>rosids</taxon>
        <taxon>fabids</taxon>
        <taxon>Rosales</taxon>
        <taxon>Moraceae</taxon>
        <taxon>Ficeae</taxon>
        <taxon>Ficus</taxon>
    </lineage>
</organism>
<dbReference type="Pfam" id="PF08787">
    <property type="entry name" value="Alginate_lyase2"/>
    <property type="match status" value="1"/>
</dbReference>
<keyword evidence="1" id="KW-0732">Signal</keyword>
<accession>A0AA88CVG1</accession>
<evidence type="ECO:0000313" key="3">
    <source>
        <dbReference type="EMBL" id="GMN33340.1"/>
    </source>
</evidence>
<keyword evidence="4" id="KW-1185">Reference proteome</keyword>
<protein>
    <recommendedName>
        <fullName evidence="2">Alginate lyase 2 domain-containing protein</fullName>
    </recommendedName>
</protein>